<dbReference type="SMART" id="SM00387">
    <property type="entry name" value="HATPase_c"/>
    <property type="match status" value="1"/>
</dbReference>
<evidence type="ECO:0000256" key="2">
    <source>
        <dbReference type="ARBA" id="ARBA00012438"/>
    </source>
</evidence>
<dbReference type="InterPro" id="IPR050482">
    <property type="entry name" value="Sensor_HK_TwoCompSys"/>
</dbReference>
<dbReference type="Pfam" id="PF02518">
    <property type="entry name" value="HATPase_c"/>
    <property type="match status" value="1"/>
</dbReference>
<evidence type="ECO:0000256" key="8">
    <source>
        <dbReference type="ARBA" id="ARBA00023012"/>
    </source>
</evidence>
<evidence type="ECO:0000256" key="5">
    <source>
        <dbReference type="ARBA" id="ARBA00022741"/>
    </source>
</evidence>
<keyword evidence="5" id="KW-0547">Nucleotide-binding</keyword>
<dbReference type="AlphaFoldDB" id="A0A3S9WJW3"/>
<dbReference type="GO" id="GO:0000155">
    <property type="term" value="F:phosphorelay sensor kinase activity"/>
    <property type="evidence" value="ECO:0007669"/>
    <property type="project" value="InterPro"/>
</dbReference>
<feature type="transmembrane region" description="Helical" evidence="10">
    <location>
        <begin position="121"/>
        <end position="139"/>
    </location>
</feature>
<organism evidence="12 13">
    <name type="scientific">Microbacterium oxydans</name>
    <dbReference type="NCBI Taxonomy" id="82380"/>
    <lineage>
        <taxon>Bacteria</taxon>
        <taxon>Bacillati</taxon>
        <taxon>Actinomycetota</taxon>
        <taxon>Actinomycetes</taxon>
        <taxon>Micrococcales</taxon>
        <taxon>Microbacteriaceae</taxon>
        <taxon>Microbacterium</taxon>
    </lineage>
</organism>
<evidence type="ECO:0000259" key="11">
    <source>
        <dbReference type="SMART" id="SM00387"/>
    </source>
</evidence>
<sequence length="445" mass="46978">MARRRERSPRRTRISRRTAAFVALCAAVVALFTVLVSLQSVLYGTPVPLSFILGAALCISPLLAISHPRWAVGLFTAGALALPLTVVPELAIASPWPWSVPALLAFILFVGVVTFLHGARLGAFALILGAIASLVSPMLRPDMVAVPESSASATADLIVTTSLASAMFLIASLIAGRVRVAAELSREREHSALEEARRALVEERTRIARELHDVVAHSMSVIQVQASTAKYRIPDLDDVAVAEFEDIAATARSSLAEMRRMLGVLRTEDQSAELAPQQGIDDIPSLVDSIRRAGVEVGLVLEGGDAATAATPAVQIAAFRIVQEALSNAVRHAPGAQIAVRVRAESRSIRIVVHNTAPPRLPDGHVGGYGLRGMRERAELLGGSLSAGPSTDGGWEVEAVLPVSPNDPSPADLPSSAAPLGATPRDTALRDTAPHNTAPHNKERS</sequence>
<feature type="transmembrane region" description="Helical" evidence="10">
    <location>
        <begin position="98"/>
        <end position="116"/>
    </location>
</feature>
<proteinExistence type="predicted"/>
<dbReference type="GO" id="GO:0005524">
    <property type="term" value="F:ATP binding"/>
    <property type="evidence" value="ECO:0007669"/>
    <property type="project" value="UniProtKB-KW"/>
</dbReference>
<dbReference type="Gene3D" id="3.30.565.10">
    <property type="entry name" value="Histidine kinase-like ATPase, C-terminal domain"/>
    <property type="match status" value="1"/>
</dbReference>
<dbReference type="InterPro" id="IPR036890">
    <property type="entry name" value="HATPase_C_sf"/>
</dbReference>
<name>A0A3S9WJW3_9MICO</name>
<dbReference type="Gene3D" id="1.20.5.1930">
    <property type="match status" value="1"/>
</dbReference>
<keyword evidence="7" id="KW-0067">ATP-binding</keyword>
<dbReference type="GO" id="GO:0016020">
    <property type="term" value="C:membrane"/>
    <property type="evidence" value="ECO:0007669"/>
    <property type="project" value="InterPro"/>
</dbReference>
<evidence type="ECO:0000313" key="12">
    <source>
        <dbReference type="EMBL" id="AZS40372.1"/>
    </source>
</evidence>
<comment type="catalytic activity">
    <reaction evidence="1">
        <text>ATP + protein L-histidine = ADP + protein N-phospho-L-histidine.</text>
        <dbReference type="EC" id="2.7.13.3"/>
    </reaction>
</comment>
<dbReference type="Proteomes" id="UP000274841">
    <property type="component" value="Chromosome"/>
</dbReference>
<feature type="transmembrane region" description="Helical" evidence="10">
    <location>
        <begin position="21"/>
        <end position="41"/>
    </location>
</feature>
<feature type="transmembrane region" description="Helical" evidence="10">
    <location>
        <begin position="47"/>
        <end position="65"/>
    </location>
</feature>
<reference evidence="12 13" key="1">
    <citation type="submission" date="2018-08" db="EMBL/GenBank/DDBJ databases">
        <title>Microbacterium oxydans strain HG3.</title>
        <authorList>
            <person name="ORTET P."/>
        </authorList>
    </citation>
    <scope>NUCLEOTIDE SEQUENCE [LARGE SCALE GENOMIC DNA]</scope>
    <source>
        <strain evidence="12 13">HG3</strain>
    </source>
</reference>
<keyword evidence="8" id="KW-0902">Two-component regulatory system</keyword>
<evidence type="ECO:0000313" key="13">
    <source>
        <dbReference type="Proteomes" id="UP000274841"/>
    </source>
</evidence>
<keyword evidence="3" id="KW-0597">Phosphoprotein</keyword>
<dbReference type="PANTHER" id="PTHR24421:SF10">
    <property type="entry name" value="NITRATE_NITRITE SENSOR PROTEIN NARQ"/>
    <property type="match status" value="1"/>
</dbReference>
<dbReference type="InterPro" id="IPR011712">
    <property type="entry name" value="Sig_transdc_His_kin_sub3_dim/P"/>
</dbReference>
<dbReference type="GO" id="GO:0046983">
    <property type="term" value="F:protein dimerization activity"/>
    <property type="evidence" value="ECO:0007669"/>
    <property type="project" value="InterPro"/>
</dbReference>
<feature type="transmembrane region" description="Helical" evidence="10">
    <location>
        <begin position="159"/>
        <end position="178"/>
    </location>
</feature>
<keyword evidence="10" id="KW-0472">Membrane</keyword>
<dbReference type="InterPro" id="IPR003594">
    <property type="entry name" value="HATPase_dom"/>
</dbReference>
<dbReference type="KEGG" id="moy:CVS54_01700"/>
<evidence type="ECO:0000256" key="9">
    <source>
        <dbReference type="SAM" id="MobiDB-lite"/>
    </source>
</evidence>
<feature type="compositionally biased region" description="Low complexity" evidence="9">
    <location>
        <begin position="404"/>
        <end position="422"/>
    </location>
</feature>
<feature type="domain" description="Histidine kinase/HSP90-like ATPase" evidence="11">
    <location>
        <begin position="313"/>
        <end position="405"/>
    </location>
</feature>
<dbReference type="Pfam" id="PF07730">
    <property type="entry name" value="HisKA_3"/>
    <property type="match status" value="1"/>
</dbReference>
<feature type="region of interest" description="Disordered" evidence="9">
    <location>
        <begin position="402"/>
        <end position="445"/>
    </location>
</feature>
<keyword evidence="6 12" id="KW-0418">Kinase</keyword>
<keyword evidence="10" id="KW-0812">Transmembrane</keyword>
<feature type="transmembrane region" description="Helical" evidence="10">
    <location>
        <begin position="72"/>
        <end position="92"/>
    </location>
</feature>
<evidence type="ECO:0000256" key="3">
    <source>
        <dbReference type="ARBA" id="ARBA00022553"/>
    </source>
</evidence>
<dbReference type="EC" id="2.7.13.3" evidence="2"/>
<dbReference type="SUPFAM" id="SSF55874">
    <property type="entry name" value="ATPase domain of HSP90 chaperone/DNA topoisomerase II/histidine kinase"/>
    <property type="match status" value="1"/>
</dbReference>
<keyword evidence="4 12" id="KW-0808">Transferase</keyword>
<evidence type="ECO:0000256" key="10">
    <source>
        <dbReference type="SAM" id="Phobius"/>
    </source>
</evidence>
<evidence type="ECO:0000256" key="1">
    <source>
        <dbReference type="ARBA" id="ARBA00000085"/>
    </source>
</evidence>
<keyword evidence="10" id="KW-1133">Transmembrane helix</keyword>
<protein>
    <recommendedName>
        <fullName evidence="2">histidine kinase</fullName>
        <ecNumber evidence="2">2.7.13.3</ecNumber>
    </recommendedName>
</protein>
<dbReference type="RefSeq" id="WP_127012132.1">
    <property type="nucleotide sequence ID" value="NZ_CP031422.1"/>
</dbReference>
<dbReference type="EMBL" id="CP031422">
    <property type="protein sequence ID" value="AZS40372.1"/>
    <property type="molecule type" value="Genomic_DNA"/>
</dbReference>
<evidence type="ECO:0000256" key="4">
    <source>
        <dbReference type="ARBA" id="ARBA00022679"/>
    </source>
</evidence>
<evidence type="ECO:0000256" key="6">
    <source>
        <dbReference type="ARBA" id="ARBA00022777"/>
    </source>
</evidence>
<accession>A0A3S9WJW3</accession>
<evidence type="ECO:0000256" key="7">
    <source>
        <dbReference type="ARBA" id="ARBA00022840"/>
    </source>
</evidence>
<gene>
    <name evidence="12" type="primary">liaS_2</name>
    <name evidence="12" type="ORF">CVS54_01700</name>
</gene>
<dbReference type="PANTHER" id="PTHR24421">
    <property type="entry name" value="NITRATE/NITRITE SENSOR PROTEIN NARX-RELATED"/>
    <property type="match status" value="1"/>
</dbReference>
<dbReference type="CDD" id="cd16917">
    <property type="entry name" value="HATPase_UhpB-NarQ-NarX-like"/>
    <property type="match status" value="1"/>
</dbReference>